<dbReference type="PIRSF" id="PIRSF033111">
    <property type="entry name" value="UCP033111"/>
    <property type="match status" value="1"/>
</dbReference>
<feature type="transmembrane region" description="Helical" evidence="1">
    <location>
        <begin position="104"/>
        <end position="125"/>
    </location>
</feature>
<organism evidence="2 3">
    <name type="scientific">Catellicoccus marimammalium M35/04/3</name>
    <dbReference type="NCBI Taxonomy" id="1234409"/>
    <lineage>
        <taxon>Bacteria</taxon>
        <taxon>Bacillati</taxon>
        <taxon>Bacillota</taxon>
        <taxon>Bacilli</taxon>
        <taxon>Lactobacillales</taxon>
        <taxon>Enterococcaceae</taxon>
        <taxon>Catellicoccus</taxon>
    </lineage>
</organism>
<dbReference type="Proteomes" id="UP000016057">
    <property type="component" value="Unassembled WGS sequence"/>
</dbReference>
<evidence type="ECO:0000313" key="3">
    <source>
        <dbReference type="Proteomes" id="UP000016057"/>
    </source>
</evidence>
<dbReference type="RefSeq" id="WP_009491340.1">
    <property type="nucleotide sequence ID" value="NZ_AMYT01000019.1"/>
</dbReference>
<feature type="transmembrane region" description="Helical" evidence="1">
    <location>
        <begin position="203"/>
        <end position="223"/>
    </location>
</feature>
<evidence type="ECO:0000313" key="2">
    <source>
        <dbReference type="EMBL" id="EKU27166.1"/>
    </source>
</evidence>
<evidence type="ECO:0000256" key="1">
    <source>
        <dbReference type="SAM" id="Phobius"/>
    </source>
</evidence>
<name>K8ZNJ8_9ENTE</name>
<protein>
    <submittedName>
        <fullName evidence="2">Integral membrane protein</fullName>
    </submittedName>
</protein>
<dbReference type="OrthoDB" id="2360056at2"/>
<dbReference type="eggNOG" id="COG4858">
    <property type="taxonomic scope" value="Bacteria"/>
</dbReference>
<feature type="transmembrane region" description="Helical" evidence="1">
    <location>
        <begin position="131"/>
        <end position="155"/>
    </location>
</feature>
<dbReference type="SUPFAM" id="SSF158560">
    <property type="entry name" value="BH3980-like"/>
    <property type="match status" value="1"/>
</dbReference>
<dbReference type="AlphaFoldDB" id="K8ZNJ8"/>
<dbReference type="EMBL" id="AMYT01000019">
    <property type="protein sequence ID" value="EKU27166.1"/>
    <property type="molecule type" value="Genomic_DNA"/>
</dbReference>
<sequence length="237" mass="27121">MAEKKVETVNEKSFEEMKAENEQYAQKLSKRSEQYIYELKKKLSDHYNVEKQERVLNELLPKLVEGQRKGETARQQFGTVDECVKLILEGPKVPPKEMPFWQMWLDNSLMVFAILGAMSGIIGLFSQKPMMMGVTSMILSAACGGVVFWALYHFIYRYDRPGADRSKKPKTWKSVVIITALMLIWMAILQMTMVFLPTSLNPAFSPILTLLVSAAVYGIRTLLKRKLGYKGSFFTRA</sequence>
<keyword evidence="1" id="KW-1133">Transmembrane helix</keyword>
<dbReference type="PATRIC" id="fig|1234409.3.peg.895"/>
<comment type="caution">
    <text evidence="2">The sequence shown here is derived from an EMBL/GenBank/DDBJ whole genome shotgun (WGS) entry which is preliminary data.</text>
</comment>
<accession>K8ZNJ8</accession>
<proteinExistence type="predicted"/>
<keyword evidence="1" id="KW-0472">Membrane</keyword>
<dbReference type="STRING" id="1234409.C683_0944"/>
<dbReference type="Pfam" id="PF06570">
    <property type="entry name" value="DUF1129"/>
    <property type="match status" value="1"/>
</dbReference>
<keyword evidence="1" id="KW-0812">Transmembrane</keyword>
<feature type="transmembrane region" description="Helical" evidence="1">
    <location>
        <begin position="175"/>
        <end position="197"/>
    </location>
</feature>
<keyword evidence="3" id="KW-1185">Reference proteome</keyword>
<dbReference type="InterPro" id="IPR009214">
    <property type="entry name" value="DUF1129"/>
</dbReference>
<reference evidence="2 3" key="1">
    <citation type="journal article" date="2013" name="Genome Announc.">
        <title>Draft Genome Sequence of Catellicoccus marimammalium, a Novel Species Commonly Found in Gull Feces.</title>
        <authorList>
            <person name="Weigand M.R."/>
            <person name="Ryu H."/>
            <person name="Bozcek L."/>
            <person name="Konstantinidis K.T."/>
            <person name="Santo Domingo J.W."/>
        </authorList>
    </citation>
    <scope>NUCLEOTIDE SEQUENCE [LARGE SCALE GENOMIC DNA]</scope>
    <source>
        <strain evidence="2 3">M35/04/3</strain>
    </source>
</reference>
<gene>
    <name evidence="2" type="ORF">C683_0944</name>
</gene>